<gene>
    <name evidence="3" type="ORF">EMAR1385_LOCUS656</name>
</gene>
<dbReference type="PANTHER" id="PTHR46260:SF3">
    <property type="entry name" value="RING-TYPE DOMAIN-CONTAINING PROTEIN"/>
    <property type="match status" value="1"/>
</dbReference>
<dbReference type="InterPro" id="IPR015915">
    <property type="entry name" value="Kelch-typ_b-propeller"/>
</dbReference>
<dbReference type="SMART" id="SM00612">
    <property type="entry name" value="Kelch"/>
    <property type="match status" value="3"/>
</dbReference>
<dbReference type="EMBL" id="HBFI01000925">
    <property type="protein sequence ID" value="CAD8731777.1"/>
    <property type="molecule type" value="Transcribed_RNA"/>
</dbReference>
<keyword evidence="1" id="KW-0880">Kelch repeat</keyword>
<dbReference type="PANTHER" id="PTHR46260">
    <property type="entry name" value="RING-TYPE DOMAIN-CONTAINING PROTEIN"/>
    <property type="match status" value="1"/>
</dbReference>
<accession>A0A7S0TBZ4</accession>
<dbReference type="SUPFAM" id="SSF117281">
    <property type="entry name" value="Kelch motif"/>
    <property type="match status" value="1"/>
</dbReference>
<evidence type="ECO:0000313" key="3">
    <source>
        <dbReference type="EMBL" id="CAD8731777.1"/>
    </source>
</evidence>
<dbReference type="InterPro" id="IPR006652">
    <property type="entry name" value="Kelch_1"/>
</dbReference>
<organism evidence="3">
    <name type="scientific">Elphidium margaritaceum</name>
    <dbReference type="NCBI Taxonomy" id="933848"/>
    <lineage>
        <taxon>Eukaryota</taxon>
        <taxon>Sar</taxon>
        <taxon>Rhizaria</taxon>
        <taxon>Retaria</taxon>
        <taxon>Foraminifera</taxon>
        <taxon>Rotaliida</taxon>
        <taxon>Elphidiidae</taxon>
        <taxon>Elphidium</taxon>
    </lineage>
</organism>
<evidence type="ECO:0000256" key="2">
    <source>
        <dbReference type="ARBA" id="ARBA00022737"/>
    </source>
</evidence>
<name>A0A7S0TBZ4_9EUKA</name>
<protein>
    <submittedName>
        <fullName evidence="3">Uncharacterized protein</fullName>
    </submittedName>
</protein>
<keyword evidence="2" id="KW-0677">Repeat</keyword>
<dbReference type="InterPro" id="IPR051746">
    <property type="entry name" value="Kelch_domain_containing_8"/>
</dbReference>
<proteinExistence type="predicted"/>
<sequence length="472" mass="54878">MHHAIGWKHVYFLCMGIKEDGFDDDHFVGPTSHHNHHHHSNHCHLRPSILSSDDEPCNGSEDISSMVANGSCISVKSYTTNATSRWTTNHSYSQYLQCYYDEHLSIVQLISLFCGHLFGWKEPWIVQSPHKVLRNLKMYQKTFHYPSQSLSADDSRLENRRFMQSHNRNNILSDSILVSTKHSGYWLGNIVSGEWYELGLETPHLENLHSAMWRGSMSVDLFPRSSRLYFAGGLVMGMPISTIAELDLDSMRLGPVGEMPIPRAYPSMVFFPDSLVLLGGTNCWKEVYGVVEQYDFLKQKWNRLQKLHYPRYGSAAVSIQENYIFVTGGCDRFYPVMNAEIYDRKTQKWNILPSMLKPVQKCHALKFKDEIFAVGAMDNTVQVFNIYEKKWRLTASLNNAQNCSKGVKLCTIDYKLVAMNRDDISKYEIYDEGSNRWYLTDIRNHPISKLYPKPFMHCRNIFDWFHLGRRYY</sequence>
<dbReference type="AlphaFoldDB" id="A0A7S0TBZ4"/>
<dbReference type="Pfam" id="PF01344">
    <property type="entry name" value="Kelch_1"/>
    <property type="match status" value="1"/>
</dbReference>
<dbReference type="Gene3D" id="2.120.10.80">
    <property type="entry name" value="Kelch-type beta propeller"/>
    <property type="match status" value="1"/>
</dbReference>
<evidence type="ECO:0000256" key="1">
    <source>
        <dbReference type="ARBA" id="ARBA00022441"/>
    </source>
</evidence>
<reference evidence="3" key="1">
    <citation type="submission" date="2021-01" db="EMBL/GenBank/DDBJ databases">
        <authorList>
            <person name="Corre E."/>
            <person name="Pelletier E."/>
            <person name="Niang G."/>
            <person name="Scheremetjew M."/>
            <person name="Finn R."/>
            <person name="Kale V."/>
            <person name="Holt S."/>
            <person name="Cochrane G."/>
            <person name="Meng A."/>
            <person name="Brown T."/>
            <person name="Cohen L."/>
        </authorList>
    </citation>
    <scope>NUCLEOTIDE SEQUENCE</scope>
</reference>